<dbReference type="GO" id="GO:0043565">
    <property type="term" value="F:sequence-specific DNA binding"/>
    <property type="evidence" value="ECO:0007669"/>
    <property type="project" value="InterPro"/>
</dbReference>
<feature type="domain" description="HTH araC/xylS-type" evidence="5">
    <location>
        <begin position="176"/>
        <end position="274"/>
    </location>
</feature>
<dbReference type="PROSITE" id="PS01124">
    <property type="entry name" value="HTH_ARAC_FAMILY_2"/>
    <property type="match status" value="1"/>
</dbReference>
<name>A0A240E6H2_9GAMM</name>
<accession>A0A240E6H2</accession>
<sequence>MTTQFFRDPALPFLIESRRACDSRVCYQAHSHDDYSIGAVDAGCSVFNAKFCQNYQLNVGDLVFIPANQRHSCNPVAECSWSYQMLHIQPHWIQQLEQELQALSFPAQDLQYNFQHIYVVHDQALYEQFCQMNQCLFSSASNFEKELAFTDFIQTFLTRTQSSQLTLNTEDYLQRPQLYPYLSELNQNCLLSLEQLAQMTHLSRYQIIRLFKAHTGFTPHYFQLNLRINCARQYLQQHQSISDVAYQLGFADQSHFQRTFKLFTGVTPQQYMMQYTS</sequence>
<dbReference type="Proteomes" id="UP000219042">
    <property type="component" value="Unassembled WGS sequence"/>
</dbReference>
<keyword evidence="1" id="KW-0805">Transcription regulation</keyword>
<dbReference type="SUPFAM" id="SSF46689">
    <property type="entry name" value="Homeodomain-like"/>
    <property type="match status" value="1"/>
</dbReference>
<evidence type="ECO:0000313" key="6">
    <source>
        <dbReference type="EMBL" id="SNX43470.1"/>
    </source>
</evidence>
<dbReference type="GO" id="GO:0003700">
    <property type="term" value="F:DNA-binding transcription factor activity"/>
    <property type="evidence" value="ECO:0007669"/>
    <property type="project" value="InterPro"/>
</dbReference>
<dbReference type="InterPro" id="IPR003313">
    <property type="entry name" value="AraC-bd"/>
</dbReference>
<dbReference type="InterPro" id="IPR009057">
    <property type="entry name" value="Homeodomain-like_sf"/>
</dbReference>
<dbReference type="PANTHER" id="PTHR46796:SF2">
    <property type="entry name" value="TRANSCRIPTIONAL REGULATORY PROTEIN"/>
    <property type="match status" value="1"/>
</dbReference>
<dbReference type="SMART" id="SM00342">
    <property type="entry name" value="HTH_ARAC"/>
    <property type="match status" value="1"/>
</dbReference>
<evidence type="ECO:0000256" key="4">
    <source>
        <dbReference type="ARBA" id="ARBA00023163"/>
    </source>
</evidence>
<evidence type="ECO:0000256" key="1">
    <source>
        <dbReference type="ARBA" id="ARBA00023015"/>
    </source>
</evidence>
<proteinExistence type="predicted"/>
<dbReference type="EMBL" id="OANT01000001">
    <property type="protein sequence ID" value="SNX43470.1"/>
    <property type="molecule type" value="Genomic_DNA"/>
</dbReference>
<keyword evidence="2" id="KW-0238">DNA-binding</keyword>
<dbReference type="OrthoDB" id="9809338at2"/>
<keyword evidence="3" id="KW-0010">Activator</keyword>
<dbReference type="PRINTS" id="PR00032">
    <property type="entry name" value="HTHARAC"/>
</dbReference>
<protein>
    <submittedName>
        <fullName evidence="6">Transcriptional regulator, AraC family</fullName>
    </submittedName>
</protein>
<reference evidence="7" key="1">
    <citation type="submission" date="2016-09" db="EMBL/GenBank/DDBJ databases">
        <authorList>
            <person name="Varghese N."/>
            <person name="Submissions S."/>
        </authorList>
    </citation>
    <scope>NUCLEOTIDE SEQUENCE [LARGE SCALE GENOMIC DNA]</scope>
    <source>
        <strain evidence="7">ANC 4466</strain>
    </source>
</reference>
<dbReference type="InterPro" id="IPR020449">
    <property type="entry name" value="Tscrpt_reg_AraC-type_HTH"/>
</dbReference>
<evidence type="ECO:0000259" key="5">
    <source>
        <dbReference type="PROSITE" id="PS01124"/>
    </source>
</evidence>
<evidence type="ECO:0000313" key="7">
    <source>
        <dbReference type="Proteomes" id="UP000219042"/>
    </source>
</evidence>
<dbReference type="Gene3D" id="1.10.10.60">
    <property type="entry name" value="Homeodomain-like"/>
    <property type="match status" value="2"/>
</dbReference>
<dbReference type="InterPro" id="IPR018062">
    <property type="entry name" value="HTH_AraC-typ_CS"/>
</dbReference>
<keyword evidence="4" id="KW-0804">Transcription</keyword>
<dbReference type="PROSITE" id="PS00041">
    <property type="entry name" value="HTH_ARAC_FAMILY_1"/>
    <property type="match status" value="1"/>
</dbReference>
<dbReference type="SUPFAM" id="SSF51215">
    <property type="entry name" value="Regulatory protein AraC"/>
    <property type="match status" value="1"/>
</dbReference>
<dbReference type="RefSeq" id="WP_097077757.1">
    <property type="nucleotide sequence ID" value="NZ_BAABHT010000020.1"/>
</dbReference>
<dbReference type="InterPro" id="IPR050204">
    <property type="entry name" value="AraC_XylS_family_regulators"/>
</dbReference>
<dbReference type="InterPro" id="IPR018060">
    <property type="entry name" value="HTH_AraC"/>
</dbReference>
<gene>
    <name evidence="6" type="ORF">SAMN05421731_101512</name>
</gene>
<dbReference type="Pfam" id="PF02311">
    <property type="entry name" value="AraC_binding"/>
    <property type="match status" value="1"/>
</dbReference>
<dbReference type="Pfam" id="PF12833">
    <property type="entry name" value="HTH_18"/>
    <property type="match status" value="1"/>
</dbReference>
<evidence type="ECO:0000256" key="2">
    <source>
        <dbReference type="ARBA" id="ARBA00023125"/>
    </source>
</evidence>
<organism evidence="6 7">
    <name type="scientific">Acinetobacter puyangensis</name>
    <dbReference type="NCBI Taxonomy" id="1096779"/>
    <lineage>
        <taxon>Bacteria</taxon>
        <taxon>Pseudomonadati</taxon>
        <taxon>Pseudomonadota</taxon>
        <taxon>Gammaproteobacteria</taxon>
        <taxon>Moraxellales</taxon>
        <taxon>Moraxellaceae</taxon>
        <taxon>Acinetobacter</taxon>
    </lineage>
</organism>
<keyword evidence="7" id="KW-1185">Reference proteome</keyword>
<dbReference type="PANTHER" id="PTHR46796">
    <property type="entry name" value="HTH-TYPE TRANSCRIPTIONAL ACTIVATOR RHAS-RELATED"/>
    <property type="match status" value="1"/>
</dbReference>
<evidence type="ECO:0000256" key="3">
    <source>
        <dbReference type="ARBA" id="ARBA00023159"/>
    </source>
</evidence>
<dbReference type="InterPro" id="IPR037923">
    <property type="entry name" value="HTH-like"/>
</dbReference>
<dbReference type="AlphaFoldDB" id="A0A240E6H2"/>